<dbReference type="AlphaFoldDB" id="A0A166DLY9"/>
<evidence type="ECO:0000313" key="7">
    <source>
        <dbReference type="Proteomes" id="UP000077066"/>
    </source>
</evidence>
<dbReference type="InterPro" id="IPR055438">
    <property type="entry name" value="AstE_AspA_cat"/>
</dbReference>
<accession>A0A166DLY9</accession>
<dbReference type="GO" id="GO:0046872">
    <property type="term" value="F:metal ion binding"/>
    <property type="evidence" value="ECO:0007669"/>
    <property type="project" value="UniProtKB-KW"/>
</dbReference>
<dbReference type="Gene3D" id="3.40.630.10">
    <property type="entry name" value="Zn peptidases"/>
    <property type="match status" value="1"/>
</dbReference>
<comment type="cofactor">
    <cofactor evidence="1">
        <name>Zn(2+)</name>
        <dbReference type="ChEBI" id="CHEBI:29105"/>
    </cofactor>
</comment>
<evidence type="ECO:0000256" key="2">
    <source>
        <dbReference type="ARBA" id="ARBA00022723"/>
    </source>
</evidence>
<keyword evidence="2" id="KW-0479">Metal-binding</keyword>
<dbReference type="SUPFAM" id="SSF53187">
    <property type="entry name" value="Zn-dependent exopeptidases"/>
    <property type="match status" value="1"/>
</dbReference>
<name>A0A166DLY9_9EURY</name>
<evidence type="ECO:0000256" key="4">
    <source>
        <dbReference type="ARBA" id="ARBA00022833"/>
    </source>
</evidence>
<dbReference type="Pfam" id="PF24827">
    <property type="entry name" value="AstE_AspA_cat"/>
    <property type="match status" value="1"/>
</dbReference>
<evidence type="ECO:0000313" key="6">
    <source>
        <dbReference type="EMBL" id="KZX15738.1"/>
    </source>
</evidence>
<sequence length="264" mass="30067">MISTIVGSVYGETTDNRSSQIHDIKVNYKISYFDNKIGGDVVKNSKINKYMPKKDLSKKIVKLSKKGSVILKFGDGEGPKVLLCAGIHGNKPAANIATLRLIENIKNKKIKGTLYIIPFIIPKDTAKNTRYWYYSKKRTAVDPNRVVYINGTPGNKIVKFAEKNKVNYIVDIHTGGGLYSYKRGFIFVNQKLSKKESKWIKYIKKSRNPYISYTPRGGSIRSYSKSKNITTITLEVERDRGSTSYWSNVELKLLTVACKYFKFF</sequence>
<protein>
    <submittedName>
        <fullName evidence="6">Succinylglutamate desuccinylase / aspartoacylase family protein</fullName>
    </submittedName>
</protein>
<evidence type="ECO:0000259" key="5">
    <source>
        <dbReference type="Pfam" id="PF24827"/>
    </source>
</evidence>
<reference evidence="6 7" key="1">
    <citation type="submission" date="2016-04" db="EMBL/GenBank/DDBJ databases">
        <title>Genome sequence of Methanobrevibacter filiformis DSM 11501.</title>
        <authorList>
            <person name="Poehlein A."/>
            <person name="Seedorf H."/>
            <person name="Daniel R."/>
        </authorList>
    </citation>
    <scope>NUCLEOTIDE SEQUENCE [LARGE SCALE GENOMIC DNA]</scope>
    <source>
        <strain evidence="6 7">DSM 11501</strain>
    </source>
</reference>
<dbReference type="Proteomes" id="UP000077066">
    <property type="component" value="Unassembled WGS sequence"/>
</dbReference>
<dbReference type="OrthoDB" id="71098at2157"/>
<evidence type="ECO:0000256" key="1">
    <source>
        <dbReference type="ARBA" id="ARBA00001947"/>
    </source>
</evidence>
<dbReference type="RefSeq" id="WP_211261696.1">
    <property type="nucleotide sequence ID" value="NZ_LWMT01000087.1"/>
</dbReference>
<keyword evidence="3" id="KW-0378">Hydrolase</keyword>
<comment type="caution">
    <text evidence="6">The sequence shown here is derived from an EMBL/GenBank/DDBJ whole genome shotgun (WGS) entry which is preliminary data.</text>
</comment>
<keyword evidence="7" id="KW-1185">Reference proteome</keyword>
<dbReference type="STRING" id="55758.MBFIL_06020"/>
<proteinExistence type="predicted"/>
<evidence type="ECO:0000256" key="3">
    <source>
        <dbReference type="ARBA" id="ARBA00022801"/>
    </source>
</evidence>
<feature type="domain" description="Succinylglutamate desuccinylase/Aspartoacylase catalytic" evidence="5">
    <location>
        <begin position="78"/>
        <end position="235"/>
    </location>
</feature>
<dbReference type="GO" id="GO:0016788">
    <property type="term" value="F:hydrolase activity, acting on ester bonds"/>
    <property type="evidence" value="ECO:0007669"/>
    <property type="project" value="InterPro"/>
</dbReference>
<dbReference type="EMBL" id="LWMT01000087">
    <property type="protein sequence ID" value="KZX15738.1"/>
    <property type="molecule type" value="Genomic_DNA"/>
</dbReference>
<gene>
    <name evidence="6" type="ORF">MBFIL_06020</name>
</gene>
<keyword evidence="4" id="KW-0862">Zinc</keyword>
<organism evidence="6 7">
    <name type="scientific">Methanobrevibacter filiformis</name>
    <dbReference type="NCBI Taxonomy" id="55758"/>
    <lineage>
        <taxon>Archaea</taxon>
        <taxon>Methanobacteriati</taxon>
        <taxon>Methanobacteriota</taxon>
        <taxon>Methanomada group</taxon>
        <taxon>Methanobacteria</taxon>
        <taxon>Methanobacteriales</taxon>
        <taxon>Methanobacteriaceae</taxon>
        <taxon>Methanobrevibacter</taxon>
    </lineage>
</organism>
<dbReference type="PATRIC" id="fig|55758.3.peg.677"/>